<feature type="coiled-coil region" evidence="1">
    <location>
        <begin position="16"/>
        <end position="50"/>
    </location>
</feature>
<evidence type="ECO:0000256" key="2">
    <source>
        <dbReference type="SAM" id="Phobius"/>
    </source>
</evidence>
<dbReference type="Proteomes" id="UP001632038">
    <property type="component" value="Unassembled WGS sequence"/>
</dbReference>
<dbReference type="EMBL" id="JAVIJP010000028">
    <property type="protein sequence ID" value="KAL3634039.1"/>
    <property type="molecule type" value="Genomic_DNA"/>
</dbReference>
<evidence type="ECO:0000313" key="3">
    <source>
        <dbReference type="EMBL" id="KAL3634039.1"/>
    </source>
</evidence>
<name>A0ABD3CY77_9LAMI</name>
<keyword evidence="2" id="KW-0812">Transmembrane</keyword>
<organism evidence="3 4">
    <name type="scientific">Castilleja foliolosa</name>
    <dbReference type="NCBI Taxonomy" id="1961234"/>
    <lineage>
        <taxon>Eukaryota</taxon>
        <taxon>Viridiplantae</taxon>
        <taxon>Streptophyta</taxon>
        <taxon>Embryophyta</taxon>
        <taxon>Tracheophyta</taxon>
        <taxon>Spermatophyta</taxon>
        <taxon>Magnoliopsida</taxon>
        <taxon>eudicotyledons</taxon>
        <taxon>Gunneridae</taxon>
        <taxon>Pentapetalae</taxon>
        <taxon>asterids</taxon>
        <taxon>lamiids</taxon>
        <taxon>Lamiales</taxon>
        <taxon>Orobanchaceae</taxon>
        <taxon>Pedicularideae</taxon>
        <taxon>Castillejinae</taxon>
        <taxon>Castilleja</taxon>
    </lineage>
</organism>
<keyword evidence="1" id="KW-0175">Coiled coil</keyword>
<keyword evidence="2" id="KW-0472">Membrane</keyword>
<evidence type="ECO:0008006" key="5">
    <source>
        <dbReference type="Google" id="ProtNLM"/>
    </source>
</evidence>
<protein>
    <recommendedName>
        <fullName evidence="5">Coiled-coil domain-containing protein 167</fullName>
    </recommendedName>
</protein>
<sequence>MCPRSKQIILGLLAKINKLEAEMNESIMKERKLEAEIRMLRDKMATMNQKHTFKTIVILVTICVTLVYMCI</sequence>
<reference evidence="4" key="1">
    <citation type="journal article" date="2024" name="IScience">
        <title>Strigolactones Initiate the Formation of Haustorium-like Structures in Castilleja.</title>
        <authorList>
            <person name="Buerger M."/>
            <person name="Peterson D."/>
            <person name="Chory J."/>
        </authorList>
    </citation>
    <scope>NUCLEOTIDE SEQUENCE [LARGE SCALE GENOMIC DNA]</scope>
</reference>
<accession>A0ABD3CY77</accession>
<evidence type="ECO:0000256" key="1">
    <source>
        <dbReference type="SAM" id="Coils"/>
    </source>
</evidence>
<proteinExistence type="predicted"/>
<dbReference type="AlphaFoldDB" id="A0ABD3CY77"/>
<keyword evidence="4" id="KW-1185">Reference proteome</keyword>
<gene>
    <name evidence="3" type="ORF">CASFOL_021093</name>
</gene>
<evidence type="ECO:0000313" key="4">
    <source>
        <dbReference type="Proteomes" id="UP001632038"/>
    </source>
</evidence>
<feature type="transmembrane region" description="Helical" evidence="2">
    <location>
        <begin position="51"/>
        <end position="69"/>
    </location>
</feature>
<keyword evidence="2" id="KW-1133">Transmembrane helix</keyword>
<comment type="caution">
    <text evidence="3">The sequence shown here is derived from an EMBL/GenBank/DDBJ whole genome shotgun (WGS) entry which is preliminary data.</text>
</comment>